<evidence type="ECO:0000256" key="2">
    <source>
        <dbReference type="SAM" id="MobiDB-lite"/>
    </source>
</evidence>
<dbReference type="SMART" id="SM00175">
    <property type="entry name" value="RAB"/>
    <property type="match status" value="1"/>
</dbReference>
<evidence type="ECO:0000256" key="1">
    <source>
        <dbReference type="ARBA" id="ARBA00022741"/>
    </source>
</evidence>
<dbReference type="OrthoDB" id="63533at2759"/>
<dbReference type="Pfam" id="PF00071">
    <property type="entry name" value="Ras"/>
    <property type="match status" value="1"/>
</dbReference>
<proteinExistence type="predicted"/>
<evidence type="ECO:0000313" key="3">
    <source>
        <dbReference type="EMBL" id="CAD8120840.1"/>
    </source>
</evidence>
<evidence type="ECO:0000313" key="4">
    <source>
        <dbReference type="Proteomes" id="UP000692954"/>
    </source>
</evidence>
<dbReference type="InterPro" id="IPR005225">
    <property type="entry name" value="Small_GTP-bd"/>
</dbReference>
<dbReference type="NCBIfam" id="TIGR00231">
    <property type="entry name" value="small_GTP"/>
    <property type="match status" value="1"/>
</dbReference>
<keyword evidence="1" id="KW-0547">Nucleotide-binding</keyword>
<dbReference type="PROSITE" id="PS51419">
    <property type="entry name" value="RAB"/>
    <property type="match status" value="1"/>
</dbReference>
<comment type="caution">
    <text evidence="3">The sequence shown here is derived from an EMBL/GenBank/DDBJ whole genome shotgun (WGS) entry which is preliminary data.</text>
</comment>
<reference evidence="3" key="1">
    <citation type="submission" date="2021-01" db="EMBL/GenBank/DDBJ databases">
        <authorList>
            <consortium name="Genoscope - CEA"/>
            <person name="William W."/>
        </authorList>
    </citation>
    <scope>NUCLEOTIDE SEQUENCE</scope>
</reference>
<dbReference type="FunFam" id="3.40.50.300:FF:000808">
    <property type="entry name" value="Small GTP-binding protein, putative"/>
    <property type="match status" value="1"/>
</dbReference>
<accession>A0A8S1R2M1</accession>
<sequence length="206" mass="23190">MNREVKVVLLGDSGVGKSSIVLRFCSDIFKVTHESTLGAAFMARTIEVNGINFKFQIWDTAGQEKYKSLTPLYYREAQVALIVYDITHKDSFDVLKSWVNELKAHGPKKILQVLVGNKNDLIEDEKVSYDEANNYAQQIGASLKLTSCKENKGIQELFVSIAEQILYEEQNKLVEGKKSDKQSSTPTVNFTLDEQNKKKKKEGGCC</sequence>
<keyword evidence="4" id="KW-1185">Reference proteome</keyword>
<feature type="compositionally biased region" description="Polar residues" evidence="2">
    <location>
        <begin position="182"/>
        <end position="193"/>
    </location>
</feature>
<feature type="region of interest" description="Disordered" evidence="2">
    <location>
        <begin position="175"/>
        <end position="206"/>
    </location>
</feature>
<gene>
    <name evidence="3" type="ORF">PSON_ATCC_30995.1.T1280092</name>
</gene>
<dbReference type="SMART" id="SM00173">
    <property type="entry name" value="RAS"/>
    <property type="match status" value="1"/>
</dbReference>
<name>A0A8S1R2M1_9CILI</name>
<feature type="compositionally biased region" description="Basic residues" evidence="2">
    <location>
        <begin position="197"/>
        <end position="206"/>
    </location>
</feature>
<dbReference type="AlphaFoldDB" id="A0A8S1R2M1"/>
<dbReference type="EMBL" id="CAJJDN010000128">
    <property type="protein sequence ID" value="CAD8120840.1"/>
    <property type="molecule type" value="Genomic_DNA"/>
</dbReference>
<dbReference type="SMART" id="SM00176">
    <property type="entry name" value="RAN"/>
    <property type="match status" value="1"/>
</dbReference>
<protein>
    <submittedName>
        <fullName evidence="3">Uncharacterized protein</fullName>
    </submittedName>
</protein>
<dbReference type="Proteomes" id="UP000692954">
    <property type="component" value="Unassembled WGS sequence"/>
</dbReference>
<dbReference type="SMART" id="SM00174">
    <property type="entry name" value="RHO"/>
    <property type="match status" value="1"/>
</dbReference>
<dbReference type="PROSITE" id="PS51421">
    <property type="entry name" value="RAS"/>
    <property type="match status" value="1"/>
</dbReference>
<dbReference type="InterPro" id="IPR001806">
    <property type="entry name" value="Small_GTPase"/>
</dbReference>
<organism evidence="3 4">
    <name type="scientific">Paramecium sonneborni</name>
    <dbReference type="NCBI Taxonomy" id="65129"/>
    <lineage>
        <taxon>Eukaryota</taxon>
        <taxon>Sar</taxon>
        <taxon>Alveolata</taxon>
        <taxon>Ciliophora</taxon>
        <taxon>Intramacronucleata</taxon>
        <taxon>Oligohymenophorea</taxon>
        <taxon>Peniculida</taxon>
        <taxon>Parameciidae</taxon>
        <taxon>Paramecium</taxon>
    </lineage>
</organism>
<dbReference type="GO" id="GO:0005525">
    <property type="term" value="F:GTP binding"/>
    <property type="evidence" value="ECO:0007669"/>
    <property type="project" value="InterPro"/>
</dbReference>
<dbReference type="GO" id="GO:0003924">
    <property type="term" value="F:GTPase activity"/>
    <property type="evidence" value="ECO:0007669"/>
    <property type="project" value="InterPro"/>
</dbReference>
<dbReference type="PROSITE" id="PS51420">
    <property type="entry name" value="RHO"/>
    <property type="match status" value="1"/>
</dbReference>
<dbReference type="PANTHER" id="PTHR47978">
    <property type="match status" value="1"/>
</dbReference>